<protein>
    <submittedName>
        <fullName evidence="1">Uncharacterized protein</fullName>
    </submittedName>
</protein>
<gene>
    <name evidence="1" type="ORF">L3Q82_024261</name>
</gene>
<reference evidence="1" key="1">
    <citation type="submission" date="2022-04" db="EMBL/GenBank/DDBJ databases">
        <title>Jade perch genome.</title>
        <authorList>
            <person name="Chao B."/>
        </authorList>
    </citation>
    <scope>NUCLEOTIDE SEQUENCE</scope>
    <source>
        <strain evidence="1">CB-2022</strain>
    </source>
</reference>
<dbReference type="EMBL" id="CM041536">
    <property type="protein sequence ID" value="KAI3371697.1"/>
    <property type="molecule type" value="Genomic_DNA"/>
</dbReference>
<keyword evidence="2" id="KW-1185">Reference proteome</keyword>
<name>A0ACB8WUI7_9TELE</name>
<organism evidence="1 2">
    <name type="scientific">Scortum barcoo</name>
    <name type="common">barcoo grunter</name>
    <dbReference type="NCBI Taxonomy" id="214431"/>
    <lineage>
        <taxon>Eukaryota</taxon>
        <taxon>Metazoa</taxon>
        <taxon>Chordata</taxon>
        <taxon>Craniata</taxon>
        <taxon>Vertebrata</taxon>
        <taxon>Euteleostomi</taxon>
        <taxon>Actinopterygii</taxon>
        <taxon>Neopterygii</taxon>
        <taxon>Teleostei</taxon>
        <taxon>Neoteleostei</taxon>
        <taxon>Acanthomorphata</taxon>
        <taxon>Eupercaria</taxon>
        <taxon>Centrarchiformes</taxon>
        <taxon>Terapontoidei</taxon>
        <taxon>Terapontidae</taxon>
        <taxon>Scortum</taxon>
    </lineage>
</organism>
<evidence type="ECO:0000313" key="2">
    <source>
        <dbReference type="Proteomes" id="UP000831701"/>
    </source>
</evidence>
<dbReference type="Proteomes" id="UP000831701">
    <property type="component" value="Chromosome 6"/>
</dbReference>
<accession>A0ACB8WUI7</accession>
<proteinExistence type="predicted"/>
<evidence type="ECO:0000313" key="1">
    <source>
        <dbReference type="EMBL" id="KAI3371697.1"/>
    </source>
</evidence>
<sequence>MALLRDASSDVQALANQWPAVCRRHIFGSTQLALEPRPSRYFHESTWYQARKELHQALALPWLPDQLFQPHVSLLFLPPSPYAGDLGSCSRFLFQCSIVFDQQPSSYSSDKVQAWPGLSSPQPRGFGECRLNCVCTVDFQATFWHPAQKPRLTNKQGSFGEPNSPSLDTSKNLNDVLRDMLNCFIFVSHLDDILIFSRSLPEHTQHVLQGPPTPTGKPTLREGRKM</sequence>
<comment type="caution">
    <text evidence="1">The sequence shown here is derived from an EMBL/GenBank/DDBJ whole genome shotgun (WGS) entry which is preliminary data.</text>
</comment>